<sequence>MLDLIGAATGTSVSASSPHAPTADSEVPTSDLPIQSSSTPSPSLRAPSIYDAFPPSDNPRTNQNTYRHISISNHFFNNFFKSIVRAINNLYRLKLIPSLTSNVSFRLKQRNSKRHEFWFKIIATVNLVVRTSPLEKFYLLRTSRKWLMVNVAYEEELTNPALKEILESVGEHGPSVHSKNYSSIIDGLPMRVECLNAYMTLKILVFSKGGYSPYVWKQKSSDACII</sequence>
<evidence type="ECO:0000313" key="1">
    <source>
        <dbReference type="EMBL" id="KAI5649930.1"/>
    </source>
</evidence>
<protein>
    <submittedName>
        <fullName evidence="1">Uncharacterized protein</fullName>
    </submittedName>
</protein>
<accession>A0ACB9ZU37</accession>
<gene>
    <name evidence="1" type="ORF">M9H77_35935</name>
</gene>
<name>A0ACB9ZU37_CATRO</name>
<proteinExistence type="predicted"/>
<keyword evidence="2" id="KW-1185">Reference proteome</keyword>
<reference evidence="2" key="1">
    <citation type="journal article" date="2023" name="Nat. Plants">
        <title>Single-cell RNA sequencing provides a high-resolution roadmap for understanding the multicellular compartmentation of specialized metabolism.</title>
        <authorList>
            <person name="Sun S."/>
            <person name="Shen X."/>
            <person name="Li Y."/>
            <person name="Li Y."/>
            <person name="Wang S."/>
            <person name="Li R."/>
            <person name="Zhang H."/>
            <person name="Shen G."/>
            <person name="Guo B."/>
            <person name="Wei J."/>
            <person name="Xu J."/>
            <person name="St-Pierre B."/>
            <person name="Chen S."/>
            <person name="Sun C."/>
        </authorList>
    </citation>
    <scope>NUCLEOTIDE SEQUENCE [LARGE SCALE GENOMIC DNA]</scope>
</reference>
<organism evidence="1 2">
    <name type="scientific">Catharanthus roseus</name>
    <name type="common">Madagascar periwinkle</name>
    <name type="synonym">Vinca rosea</name>
    <dbReference type="NCBI Taxonomy" id="4058"/>
    <lineage>
        <taxon>Eukaryota</taxon>
        <taxon>Viridiplantae</taxon>
        <taxon>Streptophyta</taxon>
        <taxon>Embryophyta</taxon>
        <taxon>Tracheophyta</taxon>
        <taxon>Spermatophyta</taxon>
        <taxon>Magnoliopsida</taxon>
        <taxon>eudicotyledons</taxon>
        <taxon>Gunneridae</taxon>
        <taxon>Pentapetalae</taxon>
        <taxon>asterids</taxon>
        <taxon>lamiids</taxon>
        <taxon>Gentianales</taxon>
        <taxon>Apocynaceae</taxon>
        <taxon>Rauvolfioideae</taxon>
        <taxon>Vinceae</taxon>
        <taxon>Catharanthinae</taxon>
        <taxon>Catharanthus</taxon>
    </lineage>
</organism>
<comment type="caution">
    <text evidence="1">The sequence shown here is derived from an EMBL/GenBank/DDBJ whole genome shotgun (WGS) entry which is preliminary data.</text>
</comment>
<dbReference type="Proteomes" id="UP001060085">
    <property type="component" value="Linkage Group LG08"/>
</dbReference>
<dbReference type="EMBL" id="CM044708">
    <property type="protein sequence ID" value="KAI5649930.1"/>
    <property type="molecule type" value="Genomic_DNA"/>
</dbReference>
<evidence type="ECO:0000313" key="2">
    <source>
        <dbReference type="Proteomes" id="UP001060085"/>
    </source>
</evidence>